<keyword evidence="3" id="KW-1185">Reference proteome</keyword>
<comment type="caution">
    <text evidence="2">The sequence shown here is derived from an EMBL/GenBank/DDBJ whole genome shotgun (WGS) entry which is preliminary data.</text>
</comment>
<protein>
    <recommendedName>
        <fullName evidence="1">Transposase-associated domain-containing protein</fullName>
    </recommendedName>
</protein>
<gene>
    <name evidence="2" type="ORF">M5K25_018423</name>
</gene>
<evidence type="ECO:0000313" key="3">
    <source>
        <dbReference type="Proteomes" id="UP001552299"/>
    </source>
</evidence>
<dbReference type="EMBL" id="JANQDX010000014">
    <property type="protein sequence ID" value="KAL0912450.1"/>
    <property type="molecule type" value="Genomic_DNA"/>
</dbReference>
<dbReference type="AlphaFoldDB" id="A0ABD0UIA1"/>
<name>A0ABD0UIA1_DENTH</name>
<reference evidence="2 3" key="1">
    <citation type="journal article" date="2024" name="Plant Biotechnol. J.">
        <title>Dendrobium thyrsiflorum genome and its molecular insights into genes involved in important horticultural traits.</title>
        <authorList>
            <person name="Chen B."/>
            <person name="Wang J.Y."/>
            <person name="Zheng P.J."/>
            <person name="Li K.L."/>
            <person name="Liang Y.M."/>
            <person name="Chen X.F."/>
            <person name="Zhang C."/>
            <person name="Zhao X."/>
            <person name="He X."/>
            <person name="Zhang G.Q."/>
            <person name="Liu Z.J."/>
            <person name="Xu Q."/>
        </authorList>
    </citation>
    <scope>NUCLEOTIDE SEQUENCE [LARGE SCALE GENOMIC DNA]</scope>
    <source>
        <strain evidence="2">GZMU011</strain>
    </source>
</reference>
<dbReference type="Pfam" id="PF13963">
    <property type="entry name" value="Transpos_assoc"/>
    <property type="match status" value="1"/>
</dbReference>
<sequence length="159" mass="18757">MACQLSSFMSNLMFRCPCLKHKNQTFLDDVKLDLYCRGFVLGYWFWISHGEYELYTNLQYGPSITSRTLEDDQINRMYEELIFDATCQTIREHIDVLRIKIGRKIDFTVDDHPQSSLLVFNNNGKPNGRCITRFLNDLEIRTTKLYVLLNCEEVQPLLE</sequence>
<organism evidence="2 3">
    <name type="scientific">Dendrobium thyrsiflorum</name>
    <name type="common">Pinecone-like raceme dendrobium</name>
    <name type="synonym">Orchid</name>
    <dbReference type="NCBI Taxonomy" id="117978"/>
    <lineage>
        <taxon>Eukaryota</taxon>
        <taxon>Viridiplantae</taxon>
        <taxon>Streptophyta</taxon>
        <taxon>Embryophyta</taxon>
        <taxon>Tracheophyta</taxon>
        <taxon>Spermatophyta</taxon>
        <taxon>Magnoliopsida</taxon>
        <taxon>Liliopsida</taxon>
        <taxon>Asparagales</taxon>
        <taxon>Orchidaceae</taxon>
        <taxon>Epidendroideae</taxon>
        <taxon>Malaxideae</taxon>
        <taxon>Dendrobiinae</taxon>
        <taxon>Dendrobium</taxon>
    </lineage>
</organism>
<evidence type="ECO:0000259" key="1">
    <source>
        <dbReference type="Pfam" id="PF13963"/>
    </source>
</evidence>
<dbReference type="Proteomes" id="UP001552299">
    <property type="component" value="Unassembled WGS sequence"/>
</dbReference>
<accession>A0ABD0UIA1</accession>
<evidence type="ECO:0000313" key="2">
    <source>
        <dbReference type="EMBL" id="KAL0912450.1"/>
    </source>
</evidence>
<feature type="domain" description="Transposase-associated" evidence="1">
    <location>
        <begin position="7"/>
        <end position="51"/>
    </location>
</feature>
<dbReference type="InterPro" id="IPR029480">
    <property type="entry name" value="Transpos_assoc"/>
</dbReference>
<proteinExistence type="predicted"/>